<evidence type="ECO:0000256" key="5">
    <source>
        <dbReference type="ARBA" id="ARBA00023242"/>
    </source>
</evidence>
<evidence type="ECO:0000256" key="4">
    <source>
        <dbReference type="ARBA" id="ARBA00022694"/>
    </source>
</evidence>
<dbReference type="InterPro" id="IPR017423">
    <property type="entry name" value="TRM6"/>
</dbReference>
<comment type="subcellular location">
    <subcellularLocation>
        <location evidence="1">Nucleus</location>
    </subcellularLocation>
</comment>
<dbReference type="Pfam" id="PF04189">
    <property type="entry name" value="Gcd10p"/>
    <property type="match status" value="1"/>
</dbReference>
<evidence type="ECO:0000313" key="8">
    <source>
        <dbReference type="Proteomes" id="UP000318582"/>
    </source>
</evidence>
<protein>
    <recommendedName>
        <fullName evidence="3">tRNA (adenine(58)-N(1))-methyltransferase non-catalytic subunit TRM6</fullName>
    </recommendedName>
    <alternativeName>
        <fullName evidence="6">tRNA(m1A58)-methyltransferase subunit TRM6</fullName>
    </alternativeName>
</protein>
<organism evidence="7 8">
    <name type="scientific">Powellomyces hirtus</name>
    <dbReference type="NCBI Taxonomy" id="109895"/>
    <lineage>
        <taxon>Eukaryota</taxon>
        <taxon>Fungi</taxon>
        <taxon>Fungi incertae sedis</taxon>
        <taxon>Chytridiomycota</taxon>
        <taxon>Chytridiomycota incertae sedis</taxon>
        <taxon>Chytridiomycetes</taxon>
        <taxon>Spizellomycetales</taxon>
        <taxon>Powellomycetaceae</taxon>
        <taxon>Powellomyces</taxon>
    </lineage>
</organism>
<name>A0A507E978_9FUNG</name>
<dbReference type="PANTHER" id="PTHR12945">
    <property type="entry name" value="TRANSLATION INITIATION FACTOR EIF3-RELATED"/>
    <property type="match status" value="1"/>
</dbReference>
<comment type="caution">
    <text evidence="7">The sequence shown here is derived from an EMBL/GenBank/DDBJ whole genome shotgun (WGS) entry which is preliminary data.</text>
</comment>
<gene>
    <name evidence="7" type="ORF">PhCBS80983_g02121</name>
</gene>
<dbReference type="GO" id="GO:0031515">
    <property type="term" value="C:tRNA (m1A) methyltransferase complex"/>
    <property type="evidence" value="ECO:0007669"/>
    <property type="project" value="InterPro"/>
</dbReference>
<keyword evidence="4" id="KW-0819">tRNA processing</keyword>
<evidence type="ECO:0000256" key="1">
    <source>
        <dbReference type="ARBA" id="ARBA00004123"/>
    </source>
</evidence>
<evidence type="ECO:0000313" key="7">
    <source>
        <dbReference type="EMBL" id="TPX59947.1"/>
    </source>
</evidence>
<reference evidence="7 8" key="1">
    <citation type="journal article" date="2019" name="Sci. Rep.">
        <title>Comparative genomics of chytrid fungi reveal insights into the obligate biotrophic and pathogenic lifestyle of Synchytrium endobioticum.</title>
        <authorList>
            <person name="van de Vossenberg B.T.L.H."/>
            <person name="Warris S."/>
            <person name="Nguyen H.D.T."/>
            <person name="van Gent-Pelzer M.P.E."/>
            <person name="Joly D.L."/>
            <person name="van de Geest H.C."/>
            <person name="Bonants P.J.M."/>
            <person name="Smith D.S."/>
            <person name="Levesque C.A."/>
            <person name="van der Lee T.A.J."/>
        </authorList>
    </citation>
    <scope>NUCLEOTIDE SEQUENCE [LARGE SCALE GENOMIC DNA]</scope>
    <source>
        <strain evidence="7 8">CBS 809.83</strain>
    </source>
</reference>
<proteinExistence type="inferred from homology"/>
<sequence>MEVDQPANGTQLMDVADVPTGNVIDDCAFIRDGSWAIIQLPSENTKLVQLKSSINVPLGKFGSFSAAELMGFPFDVPYEIEKEGINPAPHISSLEGFDIDTAEGASNKDLVDRREAQKLTQTDIEQLKAESMKGNVHSESVIKALLENSETWEQKTEFAKAKYIKRKQKKYSKIIIPQRPSARTLCEHFYKENPRRIMEMRVDTLSLMLTAANIHAGGRYIVVDEAGGLLTAALVERMQGLGTVFQLHEHEQNNVDLVKYLNLPSSVPNVLRKLSWGRLQANKDEDFENLDIACDDEAKLERYHARVNAIRANRAYLNAGGFDGLIIASQYDLKQVVDTLTPFLAGSKPIVAYSQFKETLTETWVHFRNSRDFVNAQLSEGWLREYQVVGGMHPMMRMSGTGGYILSALKVFDCETNATFIRSGGRGGGGGRKKKQKTDE</sequence>
<accession>A0A507E978</accession>
<dbReference type="STRING" id="109895.A0A507E978"/>
<evidence type="ECO:0000256" key="6">
    <source>
        <dbReference type="ARBA" id="ARBA00032319"/>
    </source>
</evidence>
<evidence type="ECO:0000256" key="3">
    <source>
        <dbReference type="ARBA" id="ARBA00021704"/>
    </source>
</evidence>
<comment type="similarity">
    <text evidence="2">Belongs to the TRM6/GCD10 family.</text>
</comment>
<dbReference type="GO" id="GO:0030488">
    <property type="term" value="P:tRNA methylation"/>
    <property type="evidence" value="ECO:0007669"/>
    <property type="project" value="InterPro"/>
</dbReference>
<dbReference type="Proteomes" id="UP000318582">
    <property type="component" value="Unassembled WGS sequence"/>
</dbReference>
<keyword evidence="5" id="KW-0539">Nucleus</keyword>
<dbReference type="EMBL" id="QEAQ01000020">
    <property type="protein sequence ID" value="TPX59947.1"/>
    <property type="molecule type" value="Genomic_DNA"/>
</dbReference>
<dbReference type="AlphaFoldDB" id="A0A507E978"/>
<keyword evidence="8" id="KW-1185">Reference proteome</keyword>
<dbReference type="PANTHER" id="PTHR12945:SF0">
    <property type="entry name" value="TRNA (ADENINE(58)-N(1))-METHYLTRANSFERASE NON-CATALYTIC SUBUNIT TRM6"/>
    <property type="match status" value="1"/>
</dbReference>
<evidence type="ECO:0000256" key="2">
    <source>
        <dbReference type="ARBA" id="ARBA00008320"/>
    </source>
</evidence>
<dbReference type="GO" id="GO:0005634">
    <property type="term" value="C:nucleus"/>
    <property type="evidence" value="ECO:0007669"/>
    <property type="project" value="UniProtKB-SubCell"/>
</dbReference>